<dbReference type="Proteomes" id="UP000199328">
    <property type="component" value="Unassembled WGS sequence"/>
</dbReference>
<dbReference type="STRING" id="990712.SAMN05216257_102272"/>
<sequence>MSHRPHLLEDEFPEHAALIAELKQSDTHFAHLAERFEALNREIHALEVSPDPELEPKAEELRRKRVALKDEIYAYLKKKAAGAAAG</sequence>
<name>A0A1G9ATG9_9RHOB</name>
<accession>A0A1G9ATG9</accession>
<organism evidence="1 2">
    <name type="scientific">Meinhardsimonia xiamenensis</name>
    <dbReference type="NCBI Taxonomy" id="990712"/>
    <lineage>
        <taxon>Bacteria</taxon>
        <taxon>Pseudomonadati</taxon>
        <taxon>Pseudomonadota</taxon>
        <taxon>Alphaproteobacteria</taxon>
        <taxon>Rhodobacterales</taxon>
        <taxon>Paracoccaceae</taxon>
        <taxon>Meinhardsimonia</taxon>
    </lineage>
</organism>
<dbReference type="InterPro" id="IPR038444">
    <property type="entry name" value="DUF465_sf"/>
</dbReference>
<dbReference type="InterPro" id="IPR007420">
    <property type="entry name" value="DUF465"/>
</dbReference>
<reference evidence="2" key="1">
    <citation type="submission" date="2016-10" db="EMBL/GenBank/DDBJ databases">
        <authorList>
            <person name="Varghese N."/>
            <person name="Submissions S."/>
        </authorList>
    </citation>
    <scope>NUCLEOTIDE SEQUENCE [LARGE SCALE GENOMIC DNA]</scope>
    <source>
        <strain evidence="2">CGMCC 1.10789</strain>
    </source>
</reference>
<dbReference type="Pfam" id="PF04325">
    <property type="entry name" value="DUF465"/>
    <property type="match status" value="1"/>
</dbReference>
<protein>
    <recommendedName>
        <fullName evidence="3">DUF465 domain-containing protein</fullName>
    </recommendedName>
</protein>
<gene>
    <name evidence="1" type="ORF">SAMN05216257_102272</name>
</gene>
<evidence type="ECO:0000313" key="2">
    <source>
        <dbReference type="Proteomes" id="UP000199328"/>
    </source>
</evidence>
<dbReference type="AlphaFoldDB" id="A0A1G9ATG9"/>
<dbReference type="Gene3D" id="6.10.280.50">
    <property type="match status" value="1"/>
</dbReference>
<proteinExistence type="predicted"/>
<dbReference type="RefSeq" id="WP_092498928.1">
    <property type="nucleotide sequence ID" value="NZ_FNFV01000002.1"/>
</dbReference>
<evidence type="ECO:0000313" key="1">
    <source>
        <dbReference type="EMBL" id="SDK30602.1"/>
    </source>
</evidence>
<evidence type="ECO:0008006" key="3">
    <source>
        <dbReference type="Google" id="ProtNLM"/>
    </source>
</evidence>
<dbReference type="OrthoDB" id="1263265at2"/>
<keyword evidence="2" id="KW-1185">Reference proteome</keyword>
<dbReference type="EMBL" id="FNFV01000002">
    <property type="protein sequence ID" value="SDK30602.1"/>
    <property type="molecule type" value="Genomic_DNA"/>
</dbReference>